<comment type="caution">
    <text evidence="1">The sequence shown here is derived from an EMBL/GenBank/DDBJ whole genome shotgun (WGS) entry which is preliminary data.</text>
</comment>
<dbReference type="Gene3D" id="3.30.70.1210">
    <property type="entry name" value="Crispr-associated protein, domain 2"/>
    <property type="match status" value="1"/>
</dbReference>
<dbReference type="OrthoDB" id="9795689at2"/>
<dbReference type="Pfam" id="PF08798">
    <property type="entry name" value="CRISPR_assoc"/>
    <property type="match status" value="1"/>
</dbReference>
<sequence length="224" mass="24741">MFLTQMPINPRRRGSRLLLSSPHAMHAAVLAGFADARPTERGRVLWRVDTYGTHRVLLFVASPGKPDFTHIVEQAGWPSTEAWDTRVYDGLLESLRKGQRWQFRLTANPVHSVRLRDGEDTKPVGHVTIAQQQQWLLGRAARLGFRIPDSAVGQGEHDLAVVERGIRRFGRKGVRVTLSTATFEGHLDVEDTTLLKRALTFGIGRAKSYGCGLLTLAAPAGSSA</sequence>
<protein>
    <submittedName>
        <fullName evidence="1">Type I-E CRISPR-associated protein Cas6/Cse3/CasE</fullName>
    </submittedName>
</protein>
<proteinExistence type="predicted"/>
<evidence type="ECO:0000313" key="1">
    <source>
        <dbReference type="EMBL" id="TNC22058.1"/>
    </source>
</evidence>
<dbReference type="Proteomes" id="UP000305546">
    <property type="component" value="Unassembled WGS sequence"/>
</dbReference>
<evidence type="ECO:0000313" key="2">
    <source>
        <dbReference type="Proteomes" id="UP000305546"/>
    </source>
</evidence>
<dbReference type="SUPFAM" id="SSF117987">
    <property type="entry name" value="CRISPR-associated protein"/>
    <property type="match status" value="2"/>
</dbReference>
<reference evidence="1 2" key="1">
    <citation type="submission" date="2019-06" db="EMBL/GenBank/DDBJ databases">
        <title>Amycolatopsis alkalitolerans sp. nov., isolated from Gastrodia elata Blume.</title>
        <authorList>
            <person name="Narsing Rao M.P."/>
            <person name="Li W.J."/>
        </authorList>
    </citation>
    <scope>NUCLEOTIDE SEQUENCE [LARGE SCALE GENOMIC DNA]</scope>
    <source>
        <strain evidence="1 2">SYSUP0005</strain>
    </source>
</reference>
<organism evidence="1 2">
    <name type="scientific">Amycolatopsis alkalitolerans</name>
    <dbReference type="NCBI Taxonomy" id="2547244"/>
    <lineage>
        <taxon>Bacteria</taxon>
        <taxon>Bacillati</taxon>
        <taxon>Actinomycetota</taxon>
        <taxon>Actinomycetes</taxon>
        <taxon>Pseudonocardiales</taxon>
        <taxon>Pseudonocardiaceae</taxon>
        <taxon>Amycolatopsis</taxon>
    </lineage>
</organism>
<gene>
    <name evidence="1" type="primary">cas6e</name>
    <name evidence="1" type="ORF">FG385_26245</name>
</gene>
<keyword evidence="2" id="KW-1185">Reference proteome</keyword>
<dbReference type="CDD" id="cd09727">
    <property type="entry name" value="Cas6_I-E"/>
    <property type="match status" value="1"/>
</dbReference>
<dbReference type="NCBIfam" id="TIGR01907">
    <property type="entry name" value="casE_Cse3"/>
    <property type="match status" value="1"/>
</dbReference>
<dbReference type="InterPro" id="IPR010179">
    <property type="entry name" value="CRISPR-assoc_prot_Cse3"/>
</dbReference>
<dbReference type="AlphaFoldDB" id="A0A5C4LVI0"/>
<dbReference type="RefSeq" id="WP_037364604.1">
    <property type="nucleotide sequence ID" value="NZ_VDFW01000029.1"/>
</dbReference>
<dbReference type="SMART" id="SM01101">
    <property type="entry name" value="CRISPR_assoc"/>
    <property type="match status" value="1"/>
</dbReference>
<dbReference type="Gene3D" id="3.30.70.1200">
    <property type="entry name" value="Crispr-associated protein, domain 1"/>
    <property type="match status" value="1"/>
</dbReference>
<accession>A0A5C4LVI0</accession>
<dbReference type="EMBL" id="VDFW01000029">
    <property type="protein sequence ID" value="TNC22058.1"/>
    <property type="molecule type" value="Genomic_DNA"/>
</dbReference>
<name>A0A5C4LVI0_9PSEU</name>